<evidence type="ECO:0000259" key="2">
    <source>
        <dbReference type="SMART" id="SM00827"/>
    </source>
</evidence>
<dbReference type="SMART" id="SM00827">
    <property type="entry name" value="PKS_AT"/>
    <property type="match status" value="1"/>
</dbReference>
<dbReference type="Proteomes" id="UP000198348">
    <property type="component" value="Unassembled WGS sequence"/>
</dbReference>
<dbReference type="InterPro" id="IPR016035">
    <property type="entry name" value="Acyl_Trfase/lysoPLipase"/>
</dbReference>
<dbReference type="PANTHER" id="PTHR43074">
    <property type="entry name" value="OMEGA-3 POLYUNSATURATED FATTY ACID SYNTHASE PFAB-RELATED"/>
    <property type="match status" value="1"/>
</dbReference>
<dbReference type="AlphaFoldDB" id="A0A238VG36"/>
<accession>A0A238VG36</accession>
<evidence type="ECO:0000313" key="3">
    <source>
        <dbReference type="EMBL" id="SNR33216.1"/>
    </source>
</evidence>
<evidence type="ECO:0000313" key="4">
    <source>
        <dbReference type="Proteomes" id="UP000198348"/>
    </source>
</evidence>
<feature type="compositionally biased region" description="Basic and acidic residues" evidence="1">
    <location>
        <begin position="41"/>
        <end position="57"/>
    </location>
</feature>
<organism evidence="3 4">
    <name type="scientific">Haloechinothrix alba</name>
    <dbReference type="NCBI Taxonomy" id="664784"/>
    <lineage>
        <taxon>Bacteria</taxon>
        <taxon>Bacillati</taxon>
        <taxon>Actinomycetota</taxon>
        <taxon>Actinomycetes</taxon>
        <taxon>Pseudonocardiales</taxon>
        <taxon>Pseudonocardiaceae</taxon>
        <taxon>Haloechinothrix</taxon>
    </lineage>
</organism>
<sequence length="999" mass="107128">MTRADVSGTAGQRGREARAGGEQDVLLLAGRSAAELAGRLEGHRSGTPDVGAHHQEPGPRVALIGPTRERCELAARIVRKEAPWRGRKDIWFSPEPLLSAGGGIAFVFPGLEAEFSPSVTDVAGWLGTSVGDLDTHTLGRYAASVFTVNELMYRALRTLGLRPDALAGHSVGEWSAMRAAGILPERDFVRMIERADLDALRVPGLEFAVLGCSAERAASAVRGRGGIVVSHENSPNQTVVCGPGEAVSTLVDELRANGVISHVLPFQSGFHTPMFEDYLGPFRAEGVPSLPMHPATIPVWSATTATRFPDDPGRIRDLSVRHMIEPVRFGALIRQLYDSGVRMFVQAGCGQLGSLVDDTLRQSEHLTITANSPHRSGTGQLRRVAAAAWVEGGNPDFSVLDPDTAAPAAGAAVSPPTNRAELAQATRLRELGARFPAAAEFGMLLEESAASVAEVIEAADAGGRGRRARPPRVHAAGRRRTAGPHPAPGALRHTLPVDVESMPHLLDHCMAAQRAGWPDHSDRRPVMPATGMIAHLAGAARAAAPGRVVTEVSDVRLRRWLVAAPGQQVPVEVEPLDRHRVSARLGGFADAVITLGDRYPDDAPEPWPPARYERVPELSARRLYDEGWMFHGPAFQGITRSTAISPESFRAEITVPSAPGALLDNVGQMIGQWLVENHPRRCIAFPARIERIRFHAPEPPTGQTVGGAVRVTSLSDEHVVVDGQVTVNGSVGVSVTGWQDYRVDGDERACAVHRLPGTNTIAREQPGGWWLLAEPWNGLASREFFVPKYLGASERAEYEACDPPERRRWLLARVVVKDAVRGLLWRRGHGAVYPAELHVSCDRSGRYRVGGVYGLRVGDLPVAVDQCDGLSVAWVPGHAHAQPDVAIGEVSSTALETANDVAPAEERLLDRLRHMTGDALPVAMARLAVARMVVRRARPGEVGIEAEAIAAGGESHGEIAIDVASATRSRRVRVAVVPEPGGTREYAVARTDGAADNEL</sequence>
<protein>
    <submittedName>
        <fullName evidence="3">Malonyl CoA-acyl carrier protein transacylase</fullName>
    </submittedName>
</protein>
<feature type="region of interest" description="Disordered" evidence="1">
    <location>
        <begin position="1"/>
        <end position="22"/>
    </location>
</feature>
<proteinExistence type="predicted"/>
<evidence type="ECO:0000256" key="1">
    <source>
        <dbReference type="SAM" id="MobiDB-lite"/>
    </source>
</evidence>
<reference evidence="3 4" key="1">
    <citation type="submission" date="2017-06" db="EMBL/GenBank/DDBJ databases">
        <authorList>
            <person name="Kim H.J."/>
            <person name="Triplett B.A."/>
        </authorList>
    </citation>
    <scope>NUCLEOTIDE SEQUENCE [LARGE SCALE GENOMIC DNA]</scope>
    <source>
        <strain evidence="3 4">DSM 45207</strain>
    </source>
</reference>
<feature type="domain" description="Malonyl-CoA:ACP transacylase (MAT)" evidence="2">
    <location>
        <begin position="107"/>
        <end position="384"/>
    </location>
</feature>
<dbReference type="InterPro" id="IPR014043">
    <property type="entry name" value="Acyl_transferase_dom"/>
</dbReference>
<dbReference type="SUPFAM" id="SSF52151">
    <property type="entry name" value="FabD/lysophospholipase-like"/>
    <property type="match status" value="1"/>
</dbReference>
<dbReference type="InterPro" id="IPR052568">
    <property type="entry name" value="PKS-FAS_Synthase"/>
</dbReference>
<dbReference type="SUPFAM" id="SSF55048">
    <property type="entry name" value="Probable ACP-binding domain of malonyl-CoA ACP transacylase"/>
    <property type="match status" value="1"/>
</dbReference>
<dbReference type="RefSeq" id="WP_141134554.1">
    <property type="nucleotide sequence ID" value="NZ_FZNW01000002.1"/>
</dbReference>
<dbReference type="OrthoDB" id="9778690at2"/>
<name>A0A238VG36_9PSEU</name>
<dbReference type="Pfam" id="PF00698">
    <property type="entry name" value="Acyl_transf_1"/>
    <property type="match status" value="1"/>
</dbReference>
<dbReference type="Gene3D" id="3.40.366.10">
    <property type="entry name" value="Malonyl-Coenzyme A Acyl Carrier Protein, domain 2"/>
    <property type="match status" value="1"/>
</dbReference>
<dbReference type="InterPro" id="IPR016036">
    <property type="entry name" value="Malonyl_transacylase_ACP-bd"/>
</dbReference>
<dbReference type="GO" id="GO:0016740">
    <property type="term" value="F:transferase activity"/>
    <property type="evidence" value="ECO:0007669"/>
    <property type="project" value="InterPro"/>
</dbReference>
<feature type="compositionally biased region" description="Basic residues" evidence="1">
    <location>
        <begin position="464"/>
        <end position="482"/>
    </location>
</feature>
<dbReference type="InterPro" id="IPR042104">
    <property type="entry name" value="PKS_dehydratase_sf"/>
</dbReference>
<keyword evidence="4" id="KW-1185">Reference proteome</keyword>
<gene>
    <name evidence="3" type="ORF">SAMN06265360_102208</name>
</gene>
<dbReference type="Gene3D" id="3.10.129.110">
    <property type="entry name" value="Polyketide synthase dehydratase"/>
    <property type="match status" value="1"/>
</dbReference>
<feature type="region of interest" description="Disordered" evidence="1">
    <location>
        <begin position="41"/>
        <end position="60"/>
    </location>
</feature>
<dbReference type="EMBL" id="FZNW01000002">
    <property type="protein sequence ID" value="SNR33216.1"/>
    <property type="molecule type" value="Genomic_DNA"/>
</dbReference>
<dbReference type="PANTHER" id="PTHR43074:SF1">
    <property type="entry name" value="BETA-KETOACYL SYNTHASE FAMILY PROTEIN-RELATED"/>
    <property type="match status" value="1"/>
</dbReference>
<dbReference type="InterPro" id="IPR001227">
    <property type="entry name" value="Ac_transferase_dom_sf"/>
</dbReference>
<feature type="region of interest" description="Disordered" evidence="1">
    <location>
        <begin position="461"/>
        <end position="490"/>
    </location>
</feature>